<feature type="region of interest" description="Disordered" evidence="3">
    <location>
        <begin position="200"/>
        <end position="224"/>
    </location>
</feature>
<evidence type="ECO:0000259" key="4">
    <source>
        <dbReference type="PROSITE" id="PS50102"/>
    </source>
</evidence>
<dbReference type="InterPro" id="IPR052462">
    <property type="entry name" value="SLIRP/GR-RBP-like"/>
</dbReference>
<gene>
    <name evidence="5" type="primary">SCL25A_1</name>
    <name evidence="5" type="ORF">FOZ62_031846</name>
</gene>
<dbReference type="InterPro" id="IPR000504">
    <property type="entry name" value="RRM_dom"/>
</dbReference>
<evidence type="ECO:0000256" key="2">
    <source>
        <dbReference type="PROSITE-ProRule" id="PRU00176"/>
    </source>
</evidence>
<feature type="domain" description="RRM" evidence="4">
    <location>
        <begin position="124"/>
        <end position="202"/>
    </location>
</feature>
<dbReference type="SMART" id="SM00360">
    <property type="entry name" value="RRM"/>
    <property type="match status" value="1"/>
</dbReference>
<feature type="compositionally biased region" description="Basic and acidic residues" evidence="3">
    <location>
        <begin position="37"/>
        <end position="75"/>
    </location>
</feature>
<organism evidence="5 6">
    <name type="scientific">Perkinsus olseni</name>
    <name type="common">Perkinsus atlanticus</name>
    <dbReference type="NCBI Taxonomy" id="32597"/>
    <lineage>
        <taxon>Eukaryota</taxon>
        <taxon>Sar</taxon>
        <taxon>Alveolata</taxon>
        <taxon>Perkinsozoa</taxon>
        <taxon>Perkinsea</taxon>
        <taxon>Perkinsida</taxon>
        <taxon>Perkinsidae</taxon>
        <taxon>Perkinsus</taxon>
    </lineage>
</organism>
<dbReference type="PROSITE" id="PS50102">
    <property type="entry name" value="RRM"/>
    <property type="match status" value="1"/>
</dbReference>
<comment type="caution">
    <text evidence="5">The sequence shown here is derived from an EMBL/GenBank/DDBJ whole genome shotgun (WGS) entry which is preliminary data.</text>
</comment>
<dbReference type="InterPro" id="IPR012677">
    <property type="entry name" value="Nucleotide-bd_a/b_plait_sf"/>
</dbReference>
<accession>A0A7J6SPE7</accession>
<sequence>MSPASRSRSRSYSKSSDRAERSSRSKTPTRDEEEDRAAEHSASEHQEPAPEEKSPVKERDESEGRRSETVGRSEAAAEVRIVVDAEVVGMSARDLAVSRAAAEVARSPTLVAQWEGGNAVVLAPLAVVEELPDDLNPMRLRDAFERFGYVRDVYIPLDYYSKRPRGFGFVEFDDPRDADEARDSMDGQRLGSNYVEVEVAKQRRKSPKTMRRLDDEYRGDRLSW</sequence>
<feature type="region of interest" description="Disordered" evidence="3">
    <location>
        <begin position="1"/>
        <end position="75"/>
    </location>
</feature>
<reference evidence="5 6" key="1">
    <citation type="submission" date="2020-04" db="EMBL/GenBank/DDBJ databases">
        <title>Perkinsus olseni comparative genomics.</title>
        <authorList>
            <person name="Bogema D.R."/>
        </authorList>
    </citation>
    <scope>NUCLEOTIDE SEQUENCE [LARGE SCALE GENOMIC DNA]</scope>
    <source>
        <strain evidence="5">ATCC PRA-205</strain>
    </source>
</reference>
<evidence type="ECO:0000256" key="1">
    <source>
        <dbReference type="ARBA" id="ARBA00022884"/>
    </source>
</evidence>
<dbReference type="PANTHER" id="PTHR48027">
    <property type="entry name" value="HETEROGENEOUS NUCLEAR RIBONUCLEOPROTEIN 87F-RELATED"/>
    <property type="match status" value="1"/>
</dbReference>
<dbReference type="AlphaFoldDB" id="A0A7J6SPE7"/>
<dbReference type="SUPFAM" id="SSF54928">
    <property type="entry name" value="RNA-binding domain, RBD"/>
    <property type="match status" value="1"/>
</dbReference>
<dbReference type="GO" id="GO:0003723">
    <property type="term" value="F:RNA binding"/>
    <property type="evidence" value="ECO:0007669"/>
    <property type="project" value="UniProtKB-UniRule"/>
</dbReference>
<protein>
    <submittedName>
        <fullName evidence="5">Splicing factor</fullName>
    </submittedName>
</protein>
<dbReference type="Pfam" id="PF00076">
    <property type="entry name" value="RRM_1"/>
    <property type="match status" value="1"/>
</dbReference>
<evidence type="ECO:0000313" key="5">
    <source>
        <dbReference type="EMBL" id="KAF4734575.1"/>
    </source>
</evidence>
<name>A0A7J6SPE7_PEROL</name>
<evidence type="ECO:0000313" key="6">
    <source>
        <dbReference type="Proteomes" id="UP000574390"/>
    </source>
</evidence>
<keyword evidence="1 2" id="KW-0694">RNA-binding</keyword>
<proteinExistence type="predicted"/>
<evidence type="ECO:0000256" key="3">
    <source>
        <dbReference type="SAM" id="MobiDB-lite"/>
    </source>
</evidence>
<dbReference type="Gene3D" id="3.30.70.330">
    <property type="match status" value="1"/>
</dbReference>
<dbReference type="Proteomes" id="UP000574390">
    <property type="component" value="Unassembled WGS sequence"/>
</dbReference>
<feature type="compositionally biased region" description="Basic and acidic residues" evidence="3">
    <location>
        <begin position="211"/>
        <end position="224"/>
    </location>
</feature>
<dbReference type="EMBL" id="JABANM010013299">
    <property type="protein sequence ID" value="KAF4734575.1"/>
    <property type="molecule type" value="Genomic_DNA"/>
</dbReference>
<feature type="compositionally biased region" description="Low complexity" evidence="3">
    <location>
        <begin position="1"/>
        <end position="14"/>
    </location>
</feature>
<dbReference type="InterPro" id="IPR035979">
    <property type="entry name" value="RBD_domain_sf"/>
</dbReference>